<feature type="transmembrane region" description="Helical" evidence="2">
    <location>
        <begin position="27"/>
        <end position="49"/>
    </location>
</feature>
<keyword evidence="2" id="KW-1133">Transmembrane helix</keyword>
<accession>A0A0M0KKW3</accession>
<reference evidence="3" key="1">
    <citation type="submission" date="2015-08" db="EMBL/GenBank/DDBJ databases">
        <title>Complete DNA Sequence of Pseudomonas syringae pv. actinidiae, the Causal Agent of Kiwifruit Canker Disease.</title>
        <authorList>
            <person name="Rikkerink E.H.A."/>
            <person name="Fineran P.C."/>
        </authorList>
    </citation>
    <scope>NUCLEOTIDE SEQUENCE</scope>
    <source>
        <strain evidence="3">DSM 13666</strain>
    </source>
</reference>
<name>A0A0M0KKW3_ALKHA</name>
<keyword evidence="2" id="KW-0472">Membrane</keyword>
<gene>
    <name evidence="3" type="ORF">AMD02_09275</name>
</gene>
<evidence type="ECO:0000256" key="2">
    <source>
        <dbReference type="SAM" id="Phobius"/>
    </source>
</evidence>
<feature type="region of interest" description="Disordered" evidence="1">
    <location>
        <begin position="1"/>
        <end position="21"/>
    </location>
</feature>
<sequence>MATVDRRSKAPTKTQQHKNQENRHQTVLLILCFKVFLGQPLCLIALMTVDILSIYDLYFYQVIYFYIKNI</sequence>
<keyword evidence="2" id="KW-0812">Transmembrane</keyword>
<organism evidence="3">
    <name type="scientific">Halalkalibacterium halodurans</name>
    <name type="common">Bacillus halodurans</name>
    <dbReference type="NCBI Taxonomy" id="86665"/>
    <lineage>
        <taxon>Bacteria</taxon>
        <taxon>Bacillati</taxon>
        <taxon>Bacillota</taxon>
        <taxon>Bacilli</taxon>
        <taxon>Bacillales</taxon>
        <taxon>Bacillaceae</taxon>
        <taxon>Halalkalibacterium (ex Joshi et al. 2022)</taxon>
    </lineage>
</organism>
<evidence type="ECO:0000313" key="3">
    <source>
        <dbReference type="EMBL" id="KOO39028.1"/>
    </source>
</evidence>
<dbReference type="PATRIC" id="fig|136160.3.peg.2213"/>
<dbReference type="EMBL" id="LILD01000001">
    <property type="protein sequence ID" value="KOO39028.1"/>
    <property type="molecule type" value="Genomic_DNA"/>
</dbReference>
<dbReference type="AlphaFoldDB" id="A0A0M0KKW3"/>
<proteinExistence type="predicted"/>
<comment type="caution">
    <text evidence="3">The sequence shown here is derived from an EMBL/GenBank/DDBJ whole genome shotgun (WGS) entry which is preliminary data.</text>
</comment>
<evidence type="ECO:0000256" key="1">
    <source>
        <dbReference type="SAM" id="MobiDB-lite"/>
    </source>
</evidence>
<protein>
    <submittedName>
        <fullName evidence="3">Uncharacterized protein</fullName>
    </submittedName>
</protein>